<gene>
    <name evidence="19" type="primary">ND4</name>
</gene>
<keyword evidence="11 17" id="KW-1133">Transmembrane helix</keyword>
<proteinExistence type="inferred from homology"/>
<comment type="subcellular location">
    <subcellularLocation>
        <location evidence="2 17">Mitochondrion membrane</location>
        <topology evidence="2 17">Multi-pass membrane protein</topology>
    </subcellularLocation>
</comment>
<dbReference type="GO" id="GO:0008137">
    <property type="term" value="F:NADH dehydrogenase (ubiquinone) activity"/>
    <property type="evidence" value="ECO:0007669"/>
    <property type="project" value="UniProtKB-UniRule"/>
</dbReference>
<evidence type="ECO:0000256" key="11">
    <source>
        <dbReference type="ARBA" id="ARBA00022989"/>
    </source>
</evidence>
<evidence type="ECO:0000256" key="17">
    <source>
        <dbReference type="RuleBase" id="RU003297"/>
    </source>
</evidence>
<feature type="transmembrane region" description="Helical" evidence="17">
    <location>
        <begin position="49"/>
        <end position="70"/>
    </location>
</feature>
<evidence type="ECO:0000256" key="13">
    <source>
        <dbReference type="ARBA" id="ARBA00023075"/>
    </source>
</evidence>
<feature type="transmembrane region" description="Helical" evidence="17">
    <location>
        <begin position="77"/>
        <end position="94"/>
    </location>
</feature>
<feature type="domain" description="NADH:quinone oxidoreductase/Mrp antiporter transmembrane" evidence="18">
    <location>
        <begin position="96"/>
        <end position="375"/>
    </location>
</feature>
<feature type="transmembrane region" description="Helical" evidence="17">
    <location>
        <begin position="228"/>
        <end position="253"/>
    </location>
</feature>
<dbReference type="GO" id="GO:0031966">
    <property type="term" value="C:mitochondrial membrane"/>
    <property type="evidence" value="ECO:0007669"/>
    <property type="project" value="UniProtKB-SubCell"/>
</dbReference>
<comment type="catalytic activity">
    <reaction evidence="16 17">
        <text>a ubiquinone + NADH + 5 H(+)(in) = a ubiquinol + NAD(+) + 4 H(+)(out)</text>
        <dbReference type="Rhea" id="RHEA:29091"/>
        <dbReference type="Rhea" id="RHEA-COMP:9565"/>
        <dbReference type="Rhea" id="RHEA-COMP:9566"/>
        <dbReference type="ChEBI" id="CHEBI:15378"/>
        <dbReference type="ChEBI" id="CHEBI:16389"/>
        <dbReference type="ChEBI" id="CHEBI:17976"/>
        <dbReference type="ChEBI" id="CHEBI:57540"/>
        <dbReference type="ChEBI" id="CHEBI:57945"/>
        <dbReference type="EC" id="7.1.1.2"/>
    </reaction>
</comment>
<evidence type="ECO:0000256" key="1">
    <source>
        <dbReference type="ARBA" id="ARBA00003257"/>
    </source>
</evidence>
<comment type="similarity">
    <text evidence="3 17">Belongs to the complex I subunit 4 family.</text>
</comment>
<keyword evidence="7 17" id="KW-0679">Respiratory chain</keyword>
<dbReference type="EMBL" id="MH710604">
    <property type="protein sequence ID" value="AYV63062.1"/>
    <property type="molecule type" value="Genomic_DNA"/>
</dbReference>
<keyword evidence="13 17" id="KW-0830">Ubiquinone</keyword>
<dbReference type="InterPro" id="IPR001750">
    <property type="entry name" value="ND/Mrp_TM"/>
</dbReference>
<reference evidence="19" key="1">
    <citation type="submission" date="2018-08" db="EMBL/GenBank/DDBJ databases">
        <title>The complete mitochondrial genome of the copepod Lovenula raynerae.</title>
        <authorList>
            <person name="Jooste C.M."/>
            <person name="Emami-Khoyi A."/>
            <person name="Gan H.M."/>
            <person name="Wasserman R."/>
            <person name="Dalu T."/>
            <person name="Teske P.R."/>
        </authorList>
    </citation>
    <scope>NUCLEOTIDE SEQUENCE</scope>
</reference>
<evidence type="ECO:0000256" key="15">
    <source>
        <dbReference type="ARBA" id="ARBA00023136"/>
    </source>
</evidence>
<dbReference type="GO" id="GO:0003954">
    <property type="term" value="F:NADH dehydrogenase activity"/>
    <property type="evidence" value="ECO:0007669"/>
    <property type="project" value="TreeGrafter"/>
</dbReference>
<feature type="transmembrane region" description="Helical" evidence="17">
    <location>
        <begin position="202"/>
        <end position="222"/>
    </location>
</feature>
<evidence type="ECO:0000256" key="8">
    <source>
        <dbReference type="ARBA" id="ARBA00022692"/>
    </source>
</evidence>
<dbReference type="PRINTS" id="PR01437">
    <property type="entry name" value="NUOXDRDTASE4"/>
</dbReference>
<dbReference type="GO" id="GO:0042773">
    <property type="term" value="P:ATP synthesis coupled electron transport"/>
    <property type="evidence" value="ECO:0007669"/>
    <property type="project" value="InterPro"/>
</dbReference>
<keyword evidence="9" id="KW-1278">Translocase</keyword>
<organism evidence="19">
    <name type="scientific">Lovenula raynerae</name>
    <dbReference type="NCBI Taxonomy" id="2487506"/>
    <lineage>
        <taxon>Eukaryota</taxon>
        <taxon>Metazoa</taxon>
        <taxon>Ecdysozoa</taxon>
        <taxon>Arthropoda</taxon>
        <taxon>Crustacea</taxon>
        <taxon>Multicrustacea</taxon>
        <taxon>Hexanauplia</taxon>
        <taxon>Copepoda</taxon>
        <taxon>Calanoida</taxon>
        <taxon>Diaptomidae</taxon>
        <taxon>Lovenula</taxon>
    </lineage>
</organism>
<evidence type="ECO:0000256" key="6">
    <source>
        <dbReference type="ARBA" id="ARBA00022448"/>
    </source>
</evidence>
<feature type="transmembrane region" description="Helical" evidence="17">
    <location>
        <begin position="133"/>
        <end position="151"/>
    </location>
</feature>
<evidence type="ECO:0000256" key="2">
    <source>
        <dbReference type="ARBA" id="ARBA00004225"/>
    </source>
</evidence>
<evidence type="ECO:0000313" key="19">
    <source>
        <dbReference type="EMBL" id="AYV63062.1"/>
    </source>
</evidence>
<comment type="function">
    <text evidence="1">Core subunit of the mitochondrial membrane respiratory chain NADH dehydrogenase (Complex I) that is believed to belong to the minimal assembly required for catalysis. Complex I functions in the transfer of electrons from NADH to the respiratory chain. The immediate electron acceptor for the enzyme is believed to be ubiquinone.</text>
</comment>
<feature type="transmembrane region" description="Helical" evidence="17">
    <location>
        <begin position="171"/>
        <end position="190"/>
    </location>
</feature>
<accession>A0A3G4YLK0</accession>
<keyword evidence="10 17" id="KW-0249">Electron transport</keyword>
<protein>
    <recommendedName>
        <fullName evidence="5 17">NADH-ubiquinone oxidoreductase chain 4</fullName>
        <ecNumber evidence="4 17">7.1.1.2</ecNumber>
    </recommendedName>
</protein>
<keyword evidence="6 17" id="KW-0813">Transport</keyword>
<feature type="transmembrane region" description="Helical" evidence="17">
    <location>
        <begin position="7"/>
        <end position="29"/>
    </location>
</feature>
<keyword evidence="15 17" id="KW-0472">Membrane</keyword>
<evidence type="ECO:0000256" key="12">
    <source>
        <dbReference type="ARBA" id="ARBA00023027"/>
    </source>
</evidence>
<evidence type="ECO:0000259" key="18">
    <source>
        <dbReference type="Pfam" id="PF00361"/>
    </source>
</evidence>
<keyword evidence="14 17" id="KW-0496">Mitochondrion</keyword>
<dbReference type="PANTHER" id="PTHR43507:SF20">
    <property type="entry name" value="NADH-UBIQUINONE OXIDOREDUCTASE CHAIN 4"/>
    <property type="match status" value="1"/>
</dbReference>
<dbReference type="GO" id="GO:0015990">
    <property type="term" value="P:electron transport coupled proton transport"/>
    <property type="evidence" value="ECO:0007669"/>
    <property type="project" value="TreeGrafter"/>
</dbReference>
<feature type="transmembrane region" description="Helical" evidence="17">
    <location>
        <begin position="260"/>
        <end position="278"/>
    </location>
</feature>
<keyword evidence="12 17" id="KW-0520">NAD</keyword>
<evidence type="ECO:0000256" key="16">
    <source>
        <dbReference type="ARBA" id="ARBA00049551"/>
    </source>
</evidence>
<evidence type="ECO:0000256" key="9">
    <source>
        <dbReference type="ARBA" id="ARBA00022967"/>
    </source>
</evidence>
<evidence type="ECO:0000256" key="5">
    <source>
        <dbReference type="ARBA" id="ARBA00021006"/>
    </source>
</evidence>
<evidence type="ECO:0000256" key="14">
    <source>
        <dbReference type="ARBA" id="ARBA00023128"/>
    </source>
</evidence>
<dbReference type="InterPro" id="IPR003918">
    <property type="entry name" value="NADH_UbQ_OxRdtase"/>
</dbReference>
<feature type="transmembrane region" description="Helical" evidence="17">
    <location>
        <begin position="331"/>
        <end position="349"/>
    </location>
</feature>
<dbReference type="PANTHER" id="PTHR43507">
    <property type="entry name" value="NADH-UBIQUINONE OXIDOREDUCTASE CHAIN 4"/>
    <property type="match status" value="1"/>
</dbReference>
<dbReference type="AlphaFoldDB" id="A0A3G4YLK0"/>
<name>A0A3G4YLK0_9MAXI</name>
<evidence type="ECO:0000256" key="3">
    <source>
        <dbReference type="ARBA" id="ARBA00009025"/>
    </source>
</evidence>
<dbReference type="EC" id="7.1.1.2" evidence="4 17"/>
<evidence type="ECO:0000256" key="4">
    <source>
        <dbReference type="ARBA" id="ARBA00012944"/>
    </source>
</evidence>
<feature type="transmembrane region" description="Helical" evidence="17">
    <location>
        <begin position="290"/>
        <end position="310"/>
    </location>
</feature>
<evidence type="ECO:0000256" key="7">
    <source>
        <dbReference type="ARBA" id="ARBA00022660"/>
    </source>
</evidence>
<keyword evidence="8 17" id="KW-0812">Transmembrane</keyword>
<dbReference type="GO" id="GO:0048039">
    <property type="term" value="F:ubiquinone binding"/>
    <property type="evidence" value="ECO:0007669"/>
    <property type="project" value="TreeGrafter"/>
</dbReference>
<feature type="transmembrane region" description="Helical" evidence="17">
    <location>
        <begin position="355"/>
        <end position="384"/>
    </location>
</feature>
<evidence type="ECO:0000256" key="10">
    <source>
        <dbReference type="ARBA" id="ARBA00022982"/>
    </source>
</evidence>
<dbReference type="Pfam" id="PF00361">
    <property type="entry name" value="Proton_antipo_M"/>
    <property type="match status" value="1"/>
</dbReference>
<feature type="transmembrane region" description="Helical" evidence="17">
    <location>
        <begin position="100"/>
        <end position="121"/>
    </location>
</feature>
<sequence>MKFMMKLIFVLLSMPIATLFYTLFMMFLLVTYAMILPLPILASSPDSDFMSFSLIVLSFWLLAAMNQAFFLPKNSNLMLIFLKLLALFLVLSFLSPSTLLFYLFFEASLIPIFCIISGWGYQPERLTASAWMLFYTLISSLPLLMSLILMNQLTFSFSFMFFLSQPVMMSSWMNMTLMAAFLVKFPMYLVHTWLPKAHVEAPVSGSMILAGILLKLGGYGMYRMASLFFISQVNLIVMVTSAIGGSLLSILCCRMSDMKVLIAYSSVVHMAFVILSLASLEKIGLPGVIWMMLAHGLVSSGLFAGANIMYEQTHSRSIVINKGILSSTPELSMMWFFLLMANFGGPFTVNLYSEIFLIMTVISSSLLFIIPIALISFFSAAYSLNLYASSQQGKLVSSNYIIHKMNLRESLVLWSHSWPVLALLMSLSI</sequence>
<comment type="function">
    <text evidence="17">Core subunit of the mitochondrial membrane respiratory chain NADH dehydrogenase (Complex I) which catalyzes electron transfer from NADH through the respiratory chain, using ubiquinone as an electron acceptor. Essential for the catalytic activity and assembly of complex I.</text>
</comment>
<geneLocation type="mitochondrion" evidence="19"/>